<keyword evidence="2" id="KW-1185">Reference proteome</keyword>
<accession>A0ABV5B0E5</accession>
<dbReference type="Proteomes" id="UP001580346">
    <property type="component" value="Unassembled WGS sequence"/>
</dbReference>
<protein>
    <recommendedName>
        <fullName evidence="3">BclA C-terminal domain-containing protein</fullName>
    </recommendedName>
</protein>
<gene>
    <name evidence="1" type="ORF">ACE41H_24710</name>
</gene>
<sequence>MTGMTGVTGPTGRTPSVMAEIQGNGLQTIPANTTQLIDFTGNTKVGDGSILVSGRSIIVPETGTYMVCYAISGGVNSTSPTAGIGVSVSLNQRNGVGTFNQTVLGSFVASNFVGGTALNNDDGLTNCSLVCVSDTAVL</sequence>
<evidence type="ECO:0000313" key="1">
    <source>
        <dbReference type="EMBL" id="MFB5269963.1"/>
    </source>
</evidence>
<dbReference type="EMBL" id="JBHHMI010000050">
    <property type="protein sequence ID" value="MFB5269963.1"/>
    <property type="molecule type" value="Genomic_DNA"/>
</dbReference>
<reference evidence="1 2" key="1">
    <citation type="submission" date="2024-09" db="EMBL/GenBank/DDBJ databases">
        <title>Paenibacillus zeirhizospherea sp. nov., isolated from surface of the maize (Zea mays) roots in a horticulture field, Hungary.</title>
        <authorList>
            <person name="Marton D."/>
            <person name="Farkas M."/>
            <person name="Bedics A."/>
            <person name="Toth E."/>
            <person name="Tancsics A."/>
            <person name="Boka K."/>
            <person name="Maroti G."/>
            <person name="Kriszt B."/>
            <person name="Cserhati M."/>
        </authorList>
    </citation>
    <scope>NUCLEOTIDE SEQUENCE [LARGE SCALE GENOMIC DNA]</scope>
    <source>
        <strain evidence="1 2">KCTC 33519</strain>
    </source>
</reference>
<evidence type="ECO:0008006" key="3">
    <source>
        <dbReference type="Google" id="ProtNLM"/>
    </source>
</evidence>
<dbReference type="RefSeq" id="WP_375358230.1">
    <property type="nucleotide sequence ID" value="NZ_JBHHMI010000050.1"/>
</dbReference>
<evidence type="ECO:0000313" key="2">
    <source>
        <dbReference type="Proteomes" id="UP001580346"/>
    </source>
</evidence>
<comment type="caution">
    <text evidence="1">The sequence shown here is derived from an EMBL/GenBank/DDBJ whole genome shotgun (WGS) entry which is preliminary data.</text>
</comment>
<proteinExistence type="predicted"/>
<organism evidence="1 2">
    <name type="scientific">Paenibacillus enshidis</name>
    <dbReference type="NCBI Taxonomy" id="1458439"/>
    <lineage>
        <taxon>Bacteria</taxon>
        <taxon>Bacillati</taxon>
        <taxon>Bacillota</taxon>
        <taxon>Bacilli</taxon>
        <taxon>Bacillales</taxon>
        <taxon>Paenibacillaceae</taxon>
        <taxon>Paenibacillus</taxon>
    </lineage>
</organism>
<name>A0ABV5B0E5_9BACL</name>